<dbReference type="AlphaFoldDB" id="A0A140E660"/>
<dbReference type="STRING" id="1538553.JT25_020750"/>
<dbReference type="EMBL" id="CP014476">
    <property type="protein sequence ID" value="AMK78884.1"/>
    <property type="molecule type" value="Genomic_DNA"/>
</dbReference>
<name>A0A140E660_9GAMM</name>
<evidence type="ECO:0000259" key="1">
    <source>
        <dbReference type="Pfam" id="PF07238"/>
    </source>
</evidence>
<evidence type="ECO:0000313" key="2">
    <source>
        <dbReference type="EMBL" id="AMK78884.1"/>
    </source>
</evidence>
<keyword evidence="3" id="KW-1185">Reference proteome</keyword>
<dbReference type="Gene3D" id="2.40.10.220">
    <property type="entry name" value="predicted glycosyltransferase like domains"/>
    <property type="match status" value="1"/>
</dbReference>
<dbReference type="RefSeq" id="WP_036278713.1">
    <property type="nucleotide sequence ID" value="NZ_CP014476.1"/>
</dbReference>
<organism evidence="2 3">
    <name type="scientific">Methylomonas denitrificans</name>
    <dbReference type="NCBI Taxonomy" id="1538553"/>
    <lineage>
        <taxon>Bacteria</taxon>
        <taxon>Pseudomonadati</taxon>
        <taxon>Pseudomonadota</taxon>
        <taxon>Gammaproteobacteria</taxon>
        <taxon>Methylococcales</taxon>
        <taxon>Methylococcaceae</taxon>
        <taxon>Methylomonas</taxon>
    </lineage>
</organism>
<dbReference type="InterPro" id="IPR009875">
    <property type="entry name" value="PilZ_domain"/>
</dbReference>
<dbReference type="Proteomes" id="UP000030512">
    <property type="component" value="Chromosome"/>
</dbReference>
<dbReference type="OrthoDB" id="5571501at2"/>
<feature type="domain" description="PilZ" evidence="1">
    <location>
        <begin position="3"/>
        <end position="97"/>
    </location>
</feature>
<protein>
    <recommendedName>
        <fullName evidence="1">PilZ domain-containing protein</fullName>
    </recommendedName>
</protein>
<dbReference type="GO" id="GO:0035438">
    <property type="term" value="F:cyclic-di-GMP binding"/>
    <property type="evidence" value="ECO:0007669"/>
    <property type="project" value="InterPro"/>
</dbReference>
<dbReference type="Pfam" id="PF07238">
    <property type="entry name" value="PilZ"/>
    <property type="match status" value="1"/>
</dbReference>
<proteinExistence type="predicted"/>
<gene>
    <name evidence="2" type="ORF">JT25_020750</name>
</gene>
<sequence>MFQDRKEYRKNFNAEGQLFVGGETLQLNCYDVSLKGAMVEVSPGDLLTTIQDFEALLNEDRQAEIFVAELMLAGEVDIVWVKRERNRIMMGLEFRDVVHNAHKLWRKRRGYRKVEGFKAELFIDKERFSVEGVNRSVEGMCLKLAGNHPCIKVNAPVKLLVAELGLSALGKVVWVESNELVTRLGLQLVIVK</sequence>
<accession>A0A140E660</accession>
<dbReference type="SUPFAM" id="SSF141371">
    <property type="entry name" value="PilZ domain-like"/>
    <property type="match status" value="1"/>
</dbReference>
<reference evidence="2 3" key="1">
    <citation type="journal article" date="2015" name="Environ. Microbiol.">
        <title>Methane oxidation coupled to nitrate reduction under hypoxia by the Gammaproteobacterium Methylomonas denitrificans, sp. nov. type strain FJG1.</title>
        <authorList>
            <person name="Kits K.D."/>
            <person name="Klotz M.G."/>
            <person name="Stein L.Y."/>
        </authorList>
    </citation>
    <scope>NUCLEOTIDE SEQUENCE [LARGE SCALE GENOMIC DNA]</scope>
    <source>
        <strain evidence="2 3">FJG1</strain>
    </source>
</reference>
<dbReference type="KEGG" id="mdn:JT25_020750"/>
<evidence type="ECO:0000313" key="3">
    <source>
        <dbReference type="Proteomes" id="UP000030512"/>
    </source>
</evidence>